<dbReference type="PANTHER" id="PTHR16305:SF35">
    <property type="entry name" value="TRANSCRIPTIONAL ACTIVATOR DOMAIN"/>
    <property type="match status" value="1"/>
</dbReference>
<evidence type="ECO:0000313" key="4">
    <source>
        <dbReference type="EMBL" id="NHK98486.1"/>
    </source>
</evidence>
<keyword evidence="2" id="KW-0067">ATP-binding</keyword>
<dbReference type="PANTHER" id="PTHR16305">
    <property type="entry name" value="TESTICULAR SOLUBLE ADENYLYL CYCLASE"/>
    <property type="match status" value="1"/>
</dbReference>
<evidence type="ECO:0000256" key="1">
    <source>
        <dbReference type="ARBA" id="ARBA00022741"/>
    </source>
</evidence>
<keyword evidence="5" id="KW-1185">Reference proteome</keyword>
<dbReference type="Gene3D" id="1.10.10.10">
    <property type="entry name" value="Winged helix-like DNA-binding domain superfamily/Winged helix DNA-binding domain"/>
    <property type="match status" value="1"/>
</dbReference>
<dbReference type="SMART" id="SM01043">
    <property type="entry name" value="BTAD"/>
    <property type="match status" value="1"/>
</dbReference>
<dbReference type="Pfam" id="PF13191">
    <property type="entry name" value="AAA_16"/>
    <property type="match status" value="1"/>
</dbReference>
<accession>A0ABX0HY07</accession>
<dbReference type="EMBL" id="JAAOCD010000003">
    <property type="protein sequence ID" value="NHK98486.1"/>
    <property type="molecule type" value="Genomic_DNA"/>
</dbReference>
<name>A0ABX0HY07_9BURK</name>
<dbReference type="RefSeq" id="WP_009856886.1">
    <property type="nucleotide sequence ID" value="NZ_JAAOCD010000003.1"/>
</dbReference>
<reference evidence="4 5" key="1">
    <citation type="submission" date="2020-03" db="EMBL/GenBank/DDBJ databases">
        <title>Rubrivivax benzoatilyticus JA2 (sequenced after 10 years sub-culturing).</title>
        <authorList>
            <person name="Gupta D."/>
            <person name="Chintalapati S."/>
            <person name="Chintalapati V.R."/>
        </authorList>
    </citation>
    <scope>NUCLEOTIDE SEQUENCE [LARGE SCALE GENOMIC DNA]</scope>
    <source>
        <strain evidence="4 5">JA2-Mal</strain>
    </source>
</reference>
<feature type="domain" description="Bacterial transcriptional activator" evidence="3">
    <location>
        <begin position="94"/>
        <end position="240"/>
    </location>
</feature>
<dbReference type="Gene3D" id="1.25.40.10">
    <property type="entry name" value="Tetratricopeptide repeat domain"/>
    <property type="match status" value="3"/>
</dbReference>
<dbReference type="SUPFAM" id="SSF52540">
    <property type="entry name" value="P-loop containing nucleoside triphosphate hydrolases"/>
    <property type="match status" value="1"/>
</dbReference>
<dbReference type="InterPro" id="IPR041664">
    <property type="entry name" value="AAA_16"/>
</dbReference>
<keyword evidence="1" id="KW-0547">Nucleotide-binding</keyword>
<dbReference type="Pfam" id="PF03704">
    <property type="entry name" value="BTAD"/>
    <property type="match status" value="1"/>
</dbReference>
<proteinExistence type="predicted"/>
<sequence>MTTPDGPAATPPPPSPAPVLRLELLRRHRLHAGAVAHELSRKDAALLAILALDGSASREQLARWLWPGADPARALASLRQRRFRLARCAGQPVIDGDERLRPAAALRHPALDPDGALAADASALDGDWLEGLAFDDCPEVERWLTQARERWRLLRAQALARVASTLEAEQRLAAALLLAQRLAEYEPLSDHAARRLMRLHHLRGDLGAAIEVYRRFAERLDAELGELPDDETAALAASLRQGEAPRRAPRPLPPVLRRPPRLVGRESAWQLLDAAWRDAATLLVEGAAGLGKTRLLADFLQPHDGVLRLAARPGDAERPYALLARLLARLWFDSDAPWPDGPQALPGWARRELSALLPELGAEAPPRLDALRLQRALAQALRPPPGRTPLRLLAFDDVHQADAATLELLPALAGDGLPCWLAVRSGEQPPALVRWMAASDPPRHLPLQPLDAAQLQQLLADVADGTAADADALLRYTGGIPLFVLETLRALHEQPGTAFDPGSAPAGAAAVVQARLQALPEAARQLAGVAAVLERPLTLGDAAAMLGGMPLDWSPAVRTLQASQWLDAQGQLHDLVRAAVRDALPAPLRAWLHGRAAAWLAQQPVPARRLAHHWQQAGRPELAAAQWRAAALEARRRARPLEETTLWDHAIAAWEACGRADAALADRLDSVEARLFTTGPEAVSRQTAALLEKAQDEGQRLAVLVVHLGVLQVAGDYEAALPLAEQALALARRRGDAAAELRAAQHLATTQVQFGRMAQALHGLEQAAPLLAAAPAQRFAYLSTRSWVLHRAGRLAECTRVLARCIVLARRAGDLMEACTCSSNMASLLVSLGRYGDALAAAEAALDLRAQLGPADGVHGANVDLNHGYVLLGLGRIAEALAAIARARDAFERCGGASLWPVIAANAMAGGELMRGDADAAAACLVAPTAQTPPFIAARHHVLAARIARARSQDPAPALAAGEAVLGATGDPVQSLALQAERLLAGPAPLAAAGLAGLQAQAHAVEQHANAARYGWLRIGCLLDTGDAGDAETAAAEARTLLARTAPRPIDLAPRTMWTLAARALVASPRVAARARREAARAALLER</sequence>
<dbReference type="InterPro" id="IPR011990">
    <property type="entry name" value="TPR-like_helical_dom_sf"/>
</dbReference>
<dbReference type="InterPro" id="IPR005158">
    <property type="entry name" value="BTAD"/>
</dbReference>
<evidence type="ECO:0000256" key="2">
    <source>
        <dbReference type="ARBA" id="ARBA00022840"/>
    </source>
</evidence>
<protein>
    <submittedName>
        <fullName evidence="4">AAA family ATPase</fullName>
    </submittedName>
</protein>
<comment type="caution">
    <text evidence="4">The sequence shown here is derived from an EMBL/GenBank/DDBJ whole genome shotgun (WGS) entry which is preliminary data.</text>
</comment>
<dbReference type="SUPFAM" id="SSF48452">
    <property type="entry name" value="TPR-like"/>
    <property type="match status" value="2"/>
</dbReference>
<evidence type="ECO:0000259" key="3">
    <source>
        <dbReference type="SMART" id="SM01043"/>
    </source>
</evidence>
<evidence type="ECO:0000313" key="5">
    <source>
        <dbReference type="Proteomes" id="UP000802098"/>
    </source>
</evidence>
<gene>
    <name evidence="4" type="ORF">G7087_08885</name>
</gene>
<organism evidence="4 5">
    <name type="scientific">Rubrivivax benzoatilyticus</name>
    <dbReference type="NCBI Taxonomy" id="316997"/>
    <lineage>
        <taxon>Bacteria</taxon>
        <taxon>Pseudomonadati</taxon>
        <taxon>Pseudomonadota</taxon>
        <taxon>Betaproteobacteria</taxon>
        <taxon>Burkholderiales</taxon>
        <taxon>Sphaerotilaceae</taxon>
        <taxon>Rubrivivax</taxon>
    </lineage>
</organism>
<dbReference type="InterPro" id="IPR036388">
    <property type="entry name" value="WH-like_DNA-bd_sf"/>
</dbReference>
<dbReference type="Proteomes" id="UP000802098">
    <property type="component" value="Unassembled WGS sequence"/>
</dbReference>
<dbReference type="InterPro" id="IPR027417">
    <property type="entry name" value="P-loop_NTPase"/>
</dbReference>